<evidence type="ECO:0000313" key="2">
    <source>
        <dbReference type="Proteomes" id="UP000467428"/>
    </source>
</evidence>
<proteinExistence type="predicted"/>
<keyword evidence="2" id="KW-1185">Reference proteome</keyword>
<sequence length="115" mass="13067">MDDSRRLHGLELRYALSVYLAQHGPCLITELIGGLTHQGFDLGAHAPKAVSDALRWEIGRGRVVRVRRGTYDATVWPRSTAHRIFKRVLALRSRARELRPVDLDAYDDAFWESLG</sequence>
<dbReference type="EMBL" id="AP022593">
    <property type="protein sequence ID" value="BBY50259.1"/>
    <property type="molecule type" value="Genomic_DNA"/>
</dbReference>
<name>A0A7I7S228_9MYCO</name>
<dbReference type="KEGG" id="marz:MARA_37270"/>
<gene>
    <name evidence="1" type="ORF">MARA_37270</name>
</gene>
<organism evidence="1 2">
    <name type="scientific">Mycolicibacterium arabiense</name>
    <dbReference type="NCBI Taxonomy" id="1286181"/>
    <lineage>
        <taxon>Bacteria</taxon>
        <taxon>Bacillati</taxon>
        <taxon>Actinomycetota</taxon>
        <taxon>Actinomycetes</taxon>
        <taxon>Mycobacteriales</taxon>
        <taxon>Mycobacteriaceae</taxon>
        <taxon>Mycolicibacterium</taxon>
    </lineage>
</organism>
<dbReference type="AlphaFoldDB" id="A0A7I7S228"/>
<dbReference type="RefSeq" id="WP_163919758.1">
    <property type="nucleotide sequence ID" value="NZ_AP022593.1"/>
</dbReference>
<geneLocation type="plasmid" evidence="2">
    <name>pjcm18538 dna</name>
</geneLocation>
<protein>
    <submittedName>
        <fullName evidence="1">Uncharacterized protein</fullName>
    </submittedName>
</protein>
<dbReference type="Proteomes" id="UP000467428">
    <property type="component" value="Chromosome"/>
</dbReference>
<reference evidence="1 2" key="1">
    <citation type="journal article" date="2019" name="Emerg. Microbes Infect.">
        <title>Comprehensive subspecies identification of 175 nontuberculous mycobacteria species based on 7547 genomic profiles.</title>
        <authorList>
            <person name="Matsumoto Y."/>
            <person name="Kinjo T."/>
            <person name="Motooka D."/>
            <person name="Nabeya D."/>
            <person name="Jung N."/>
            <person name="Uechi K."/>
            <person name="Horii T."/>
            <person name="Iida T."/>
            <person name="Fujita J."/>
            <person name="Nakamura S."/>
        </authorList>
    </citation>
    <scope>NUCLEOTIDE SEQUENCE [LARGE SCALE GENOMIC DNA]</scope>
    <source>
        <strain evidence="1 2">JCM 18538</strain>
    </source>
</reference>
<accession>A0A7I7S228</accession>
<evidence type="ECO:0000313" key="1">
    <source>
        <dbReference type="EMBL" id="BBY50259.1"/>
    </source>
</evidence>